<evidence type="ECO:0000256" key="2">
    <source>
        <dbReference type="ARBA" id="ARBA00007362"/>
    </source>
</evidence>
<feature type="transmembrane region" description="Helical" evidence="6">
    <location>
        <begin position="263"/>
        <end position="281"/>
    </location>
</feature>
<feature type="transmembrane region" description="Helical" evidence="6">
    <location>
        <begin position="67"/>
        <end position="90"/>
    </location>
</feature>
<comment type="subcellular location">
    <subcellularLocation>
        <location evidence="1">Membrane</location>
        <topology evidence="1">Multi-pass membrane protein</topology>
    </subcellularLocation>
</comment>
<feature type="transmembrane region" description="Helical" evidence="6">
    <location>
        <begin position="123"/>
        <end position="142"/>
    </location>
</feature>
<feature type="transmembrane region" description="Helical" evidence="6">
    <location>
        <begin position="237"/>
        <end position="257"/>
    </location>
</feature>
<evidence type="ECO:0000313" key="9">
    <source>
        <dbReference type="Proteomes" id="UP001162881"/>
    </source>
</evidence>
<dbReference type="PANTHER" id="PTHR32322">
    <property type="entry name" value="INNER MEMBRANE TRANSPORTER"/>
    <property type="match status" value="1"/>
</dbReference>
<protein>
    <submittedName>
        <fullName evidence="8">EamA family transporter</fullName>
    </submittedName>
</protein>
<dbReference type="RefSeq" id="WP_244020374.1">
    <property type="nucleotide sequence ID" value="NZ_JALHLF010000034.1"/>
</dbReference>
<dbReference type="Proteomes" id="UP001162881">
    <property type="component" value="Unassembled WGS sequence"/>
</dbReference>
<comment type="similarity">
    <text evidence="2">Belongs to the EamA transporter family.</text>
</comment>
<evidence type="ECO:0000259" key="7">
    <source>
        <dbReference type="Pfam" id="PF00892"/>
    </source>
</evidence>
<evidence type="ECO:0000256" key="5">
    <source>
        <dbReference type="ARBA" id="ARBA00023136"/>
    </source>
</evidence>
<dbReference type="PANTHER" id="PTHR32322:SF2">
    <property type="entry name" value="EAMA DOMAIN-CONTAINING PROTEIN"/>
    <property type="match status" value="1"/>
</dbReference>
<evidence type="ECO:0000256" key="1">
    <source>
        <dbReference type="ARBA" id="ARBA00004141"/>
    </source>
</evidence>
<organism evidence="8 9">
    <name type="scientific">Novosphingobium organovorum</name>
    <dbReference type="NCBI Taxonomy" id="2930092"/>
    <lineage>
        <taxon>Bacteria</taxon>
        <taxon>Pseudomonadati</taxon>
        <taxon>Pseudomonadota</taxon>
        <taxon>Alphaproteobacteria</taxon>
        <taxon>Sphingomonadales</taxon>
        <taxon>Sphingomonadaceae</taxon>
        <taxon>Novosphingobium</taxon>
    </lineage>
</organism>
<comment type="caution">
    <text evidence="8">The sequence shown here is derived from an EMBL/GenBank/DDBJ whole genome shotgun (WGS) entry which is preliminary data.</text>
</comment>
<feature type="transmembrane region" description="Helical" evidence="6">
    <location>
        <begin position="148"/>
        <end position="167"/>
    </location>
</feature>
<keyword evidence="4 6" id="KW-1133">Transmembrane helix</keyword>
<dbReference type="InterPro" id="IPR050638">
    <property type="entry name" value="AA-Vitamin_Transporters"/>
</dbReference>
<feature type="transmembrane region" description="Helical" evidence="6">
    <location>
        <begin position="96"/>
        <end position="116"/>
    </location>
</feature>
<feature type="domain" description="EamA" evidence="7">
    <location>
        <begin position="150"/>
        <end position="277"/>
    </location>
</feature>
<feature type="transmembrane region" description="Helical" evidence="6">
    <location>
        <begin position="44"/>
        <end position="60"/>
    </location>
</feature>
<feature type="transmembrane region" description="Helical" evidence="6">
    <location>
        <begin position="179"/>
        <end position="201"/>
    </location>
</feature>
<feature type="transmembrane region" description="Helical" evidence="6">
    <location>
        <begin position="207"/>
        <end position="225"/>
    </location>
</feature>
<dbReference type="InterPro" id="IPR000620">
    <property type="entry name" value="EamA_dom"/>
</dbReference>
<evidence type="ECO:0000256" key="6">
    <source>
        <dbReference type="SAM" id="Phobius"/>
    </source>
</evidence>
<dbReference type="EMBL" id="JALHLF010000034">
    <property type="protein sequence ID" value="MCJ2183095.1"/>
    <property type="molecule type" value="Genomic_DNA"/>
</dbReference>
<name>A0ABT0BDH5_9SPHN</name>
<keyword evidence="3 6" id="KW-0812">Transmembrane</keyword>
<sequence length="296" mass="29666">MPVASRSGSAALLSGVAILTAQVSITLGAALAKSVFAQSGPETVAALRTVLAASLLALLVRPKVRTLAAATLGWVALYGLALGGMNLLIYEALRRLPIGIAVGVEICGPLCVALAGARSAREALWPLLAACGLAVLIPWPGRGHPLDPAGLGFALGAACCWAMYIVFGRRASRAGSGTAVALGMLAACLVTVPSALAAHAALPPAPVWAAALGVAMLSSVFPYLLEMRAMAALPARVVGLISSAAPAIAALVGYIALGEALTPLQLLAIALLITAAAGCSLQSRPPVARIEDEPPL</sequence>
<evidence type="ECO:0000256" key="3">
    <source>
        <dbReference type="ARBA" id="ARBA00022692"/>
    </source>
</evidence>
<gene>
    <name evidence="8" type="ORF">MTR62_10390</name>
</gene>
<dbReference type="Pfam" id="PF00892">
    <property type="entry name" value="EamA"/>
    <property type="match status" value="1"/>
</dbReference>
<keyword evidence="9" id="KW-1185">Reference proteome</keyword>
<evidence type="ECO:0000256" key="4">
    <source>
        <dbReference type="ARBA" id="ARBA00022989"/>
    </source>
</evidence>
<dbReference type="InterPro" id="IPR037185">
    <property type="entry name" value="EmrE-like"/>
</dbReference>
<reference evidence="8" key="1">
    <citation type="submission" date="2022-03" db="EMBL/GenBank/DDBJ databases">
        <title>Identification of a novel bacterium isolated from mangrove sediments.</title>
        <authorList>
            <person name="Pan X."/>
        </authorList>
    </citation>
    <scope>NUCLEOTIDE SEQUENCE</scope>
    <source>
        <strain evidence="8">B1949</strain>
    </source>
</reference>
<keyword evidence="5 6" id="KW-0472">Membrane</keyword>
<evidence type="ECO:0000313" key="8">
    <source>
        <dbReference type="EMBL" id="MCJ2183095.1"/>
    </source>
</evidence>
<proteinExistence type="inferred from homology"/>
<accession>A0ABT0BDH5</accession>
<dbReference type="SUPFAM" id="SSF103481">
    <property type="entry name" value="Multidrug resistance efflux transporter EmrE"/>
    <property type="match status" value="2"/>
</dbReference>